<gene>
    <name evidence="5" type="ORF">J4215_05010</name>
</gene>
<dbReference type="EMBL" id="JAGVWC010000011">
    <property type="protein sequence ID" value="MBS3061913.1"/>
    <property type="molecule type" value="Genomic_DNA"/>
</dbReference>
<keyword evidence="2" id="KW-0547">Nucleotide-binding</keyword>
<organism evidence="5 6">
    <name type="scientific">Candidatus Iainarchaeum sp</name>
    <dbReference type="NCBI Taxonomy" id="3101447"/>
    <lineage>
        <taxon>Archaea</taxon>
        <taxon>Candidatus Iainarchaeota</taxon>
        <taxon>Candidatus Iainarchaeia</taxon>
        <taxon>Candidatus Iainarchaeales</taxon>
        <taxon>Candidatus Iainarchaeaceae</taxon>
        <taxon>Candidatus Iainarchaeum</taxon>
    </lineage>
</organism>
<dbReference type="SUPFAM" id="SSF52009">
    <property type="entry name" value="Phosphohistidine domain"/>
    <property type="match status" value="1"/>
</dbReference>
<dbReference type="InterPro" id="IPR018274">
    <property type="entry name" value="PEP_util_AS"/>
</dbReference>
<protein>
    <recommendedName>
        <fullName evidence="4">PEP-utilising enzyme mobile domain-containing protein</fullName>
    </recommendedName>
</protein>
<evidence type="ECO:0000256" key="2">
    <source>
        <dbReference type="ARBA" id="ARBA00022741"/>
    </source>
</evidence>
<dbReference type="InterPro" id="IPR006319">
    <property type="entry name" value="PEP_synth"/>
</dbReference>
<dbReference type="PANTHER" id="PTHR43030:SF1">
    <property type="entry name" value="PHOSPHOENOLPYRUVATE SYNTHASE"/>
    <property type="match status" value="1"/>
</dbReference>
<sequence>MYALWQKRQKEYYAYVNSFSSRAITDLKKDYEEFTDVYLSLFTPSLLVEYFYTGTEYMVSLLLEKYPLLQTQIREAMAPMYGTFLGEEKLSLLLIARQLKSSNPKTLQELQKENPSIYRLVVEHQKNFFWIQNNYKYTEPIQLTVFFENARIESKRTIEEIEKEIFALLHQEKMLKQKREELNLKLDPDSQKLLHWISLIGYWHDQRKRATLIACHYLNLFLHKTSEKTGIKFEILQFTTPSELLDLLDGKSVPIEEWRQRMKGCVQIGNKDQRFWTLSGSVYEQLRERLMPKANLENIQSLQGITACAGEAKGIARVVKKPSDPFNEGEILVTSMTRPEFVPLMKKARGIVTNEGGITSHAAIISRELNIPCIIGTRIATQVIKDGTLIELRTNHGIVRIFS</sequence>
<dbReference type="InterPro" id="IPR036637">
    <property type="entry name" value="Phosphohistidine_dom_sf"/>
</dbReference>
<comment type="caution">
    <text evidence="5">The sequence shown here is derived from an EMBL/GenBank/DDBJ whole genome shotgun (WGS) entry which is preliminary data.</text>
</comment>
<dbReference type="GO" id="GO:0008986">
    <property type="term" value="F:pyruvate, water dikinase activity"/>
    <property type="evidence" value="ECO:0007669"/>
    <property type="project" value="InterPro"/>
</dbReference>
<dbReference type="InterPro" id="IPR008279">
    <property type="entry name" value="PEP-util_enz_mobile_dom"/>
</dbReference>
<dbReference type="Pfam" id="PF00391">
    <property type="entry name" value="PEP-utilizers"/>
    <property type="match status" value="1"/>
</dbReference>
<dbReference type="AlphaFoldDB" id="A0A8T4L3K6"/>
<name>A0A8T4L3K6_9ARCH</name>
<dbReference type="Gene3D" id="3.50.30.10">
    <property type="entry name" value="Phosphohistidine domain"/>
    <property type="match status" value="1"/>
</dbReference>
<proteinExistence type="inferred from homology"/>
<comment type="similarity">
    <text evidence="1">Belongs to the PEP-utilizing enzyme family.</text>
</comment>
<dbReference type="GO" id="GO:0005524">
    <property type="term" value="F:ATP binding"/>
    <property type="evidence" value="ECO:0007669"/>
    <property type="project" value="UniProtKB-KW"/>
</dbReference>
<dbReference type="PANTHER" id="PTHR43030">
    <property type="entry name" value="PHOSPHOENOLPYRUVATE SYNTHASE"/>
    <property type="match status" value="1"/>
</dbReference>
<evidence type="ECO:0000313" key="5">
    <source>
        <dbReference type="EMBL" id="MBS3061913.1"/>
    </source>
</evidence>
<dbReference type="Proteomes" id="UP000675968">
    <property type="component" value="Unassembled WGS sequence"/>
</dbReference>
<dbReference type="PROSITE" id="PS00370">
    <property type="entry name" value="PEP_ENZYMES_PHOS_SITE"/>
    <property type="match status" value="1"/>
</dbReference>
<accession>A0A8T4L3K6</accession>
<reference evidence="5" key="1">
    <citation type="submission" date="2021-03" db="EMBL/GenBank/DDBJ databases">
        <authorList>
            <person name="Jaffe A."/>
        </authorList>
    </citation>
    <scope>NUCLEOTIDE SEQUENCE</scope>
    <source>
        <strain evidence="5">RIFCSPLOWO2_01_FULL_AR10_48_17</strain>
    </source>
</reference>
<reference evidence="5" key="2">
    <citation type="submission" date="2021-05" db="EMBL/GenBank/DDBJ databases">
        <title>Protein family content uncovers lineage relationships and bacterial pathway maintenance mechanisms in DPANN archaea.</title>
        <authorList>
            <person name="Castelle C.J."/>
            <person name="Meheust R."/>
            <person name="Jaffe A.L."/>
            <person name="Seitz K."/>
            <person name="Gong X."/>
            <person name="Baker B.J."/>
            <person name="Banfield J.F."/>
        </authorList>
    </citation>
    <scope>NUCLEOTIDE SEQUENCE</scope>
    <source>
        <strain evidence="5">RIFCSPLOWO2_01_FULL_AR10_48_17</strain>
    </source>
</reference>
<evidence type="ECO:0000256" key="3">
    <source>
        <dbReference type="ARBA" id="ARBA00022840"/>
    </source>
</evidence>
<evidence type="ECO:0000259" key="4">
    <source>
        <dbReference type="Pfam" id="PF00391"/>
    </source>
</evidence>
<feature type="domain" description="PEP-utilising enzyme mobile" evidence="4">
    <location>
        <begin position="326"/>
        <end position="396"/>
    </location>
</feature>
<evidence type="ECO:0000313" key="6">
    <source>
        <dbReference type="Proteomes" id="UP000675968"/>
    </source>
</evidence>
<evidence type="ECO:0000256" key="1">
    <source>
        <dbReference type="ARBA" id="ARBA00007837"/>
    </source>
</evidence>
<keyword evidence="3" id="KW-0067">ATP-binding</keyword>